<evidence type="ECO:0000259" key="3">
    <source>
        <dbReference type="SMART" id="SM00093"/>
    </source>
</evidence>
<reference evidence="4 5" key="1">
    <citation type="journal article" date="2019" name="Int. J. Syst. Evol. Microbiol.">
        <title>The Global Catalogue of Microorganisms (GCM) 10K type strain sequencing project: providing services to taxonomists for standard genome sequencing and annotation.</title>
        <authorList>
            <consortium name="The Broad Institute Genomics Platform"/>
            <consortium name="The Broad Institute Genome Sequencing Center for Infectious Disease"/>
            <person name="Wu L."/>
            <person name="Ma J."/>
        </authorList>
    </citation>
    <scope>NUCLEOTIDE SEQUENCE [LARGE SCALE GENOMIC DNA]</scope>
    <source>
        <strain evidence="4 5">JCM 30072</strain>
    </source>
</reference>
<dbReference type="PANTHER" id="PTHR11461:SF211">
    <property type="entry name" value="GH10112P-RELATED"/>
    <property type="match status" value="1"/>
</dbReference>
<dbReference type="Proteomes" id="UP001596445">
    <property type="component" value="Unassembled WGS sequence"/>
</dbReference>
<organism evidence="4 5">
    <name type="scientific">Halovenus salina</name>
    <dbReference type="NCBI Taxonomy" id="1510225"/>
    <lineage>
        <taxon>Archaea</taxon>
        <taxon>Methanobacteriati</taxon>
        <taxon>Methanobacteriota</taxon>
        <taxon>Stenosarchaea group</taxon>
        <taxon>Halobacteria</taxon>
        <taxon>Halobacteriales</taxon>
        <taxon>Haloarculaceae</taxon>
        <taxon>Halovenus</taxon>
    </lineage>
</organism>
<evidence type="ECO:0000256" key="2">
    <source>
        <dbReference type="SAM" id="MobiDB-lite"/>
    </source>
</evidence>
<feature type="region of interest" description="Disordered" evidence="2">
    <location>
        <begin position="21"/>
        <end position="56"/>
    </location>
</feature>
<dbReference type="InterPro" id="IPR000215">
    <property type="entry name" value="Serpin_fam"/>
</dbReference>
<dbReference type="PROSITE" id="PS00284">
    <property type="entry name" value="SERPIN"/>
    <property type="match status" value="1"/>
</dbReference>
<comment type="similarity">
    <text evidence="1">Belongs to the serpin family.</text>
</comment>
<dbReference type="EMBL" id="JBHSZI010000001">
    <property type="protein sequence ID" value="MFC7057306.1"/>
    <property type="molecule type" value="Genomic_DNA"/>
</dbReference>
<dbReference type="InterPro" id="IPR042178">
    <property type="entry name" value="Serpin_sf_1"/>
</dbReference>
<dbReference type="Gene3D" id="3.30.497.10">
    <property type="entry name" value="Antithrombin, subunit I, domain 2"/>
    <property type="match status" value="1"/>
</dbReference>
<dbReference type="AlphaFoldDB" id="A0ABD5VVT9"/>
<keyword evidence="5" id="KW-1185">Reference proteome</keyword>
<accession>A0ABD5VVT9</accession>
<dbReference type="InterPro" id="IPR042185">
    <property type="entry name" value="Serpin_sf_2"/>
</dbReference>
<dbReference type="GeneID" id="76629146"/>
<name>A0ABD5VVT9_9EURY</name>
<evidence type="ECO:0000313" key="5">
    <source>
        <dbReference type="Proteomes" id="UP001596445"/>
    </source>
</evidence>
<dbReference type="RefSeq" id="WP_267163044.1">
    <property type="nucleotide sequence ID" value="NZ_CP112972.1"/>
</dbReference>
<protein>
    <submittedName>
        <fullName evidence="4">Serpin family protein</fullName>
    </submittedName>
</protein>
<comment type="caution">
    <text evidence="4">The sequence shown here is derived from an EMBL/GenBank/DDBJ whole genome shotgun (WGS) entry which is preliminary data.</text>
</comment>
<feature type="compositionally biased region" description="Acidic residues" evidence="2">
    <location>
        <begin position="41"/>
        <end position="56"/>
    </location>
</feature>
<dbReference type="PROSITE" id="PS51257">
    <property type="entry name" value="PROKAR_LIPOPROTEIN"/>
    <property type="match status" value="1"/>
</dbReference>
<dbReference type="Gene3D" id="2.30.39.10">
    <property type="entry name" value="Alpha-1-antitrypsin, domain 1"/>
    <property type="match status" value="1"/>
</dbReference>
<dbReference type="InterPro" id="IPR023795">
    <property type="entry name" value="Serpin_CS"/>
</dbReference>
<dbReference type="CDD" id="cd19590">
    <property type="entry name" value="serpin_thermopin-like"/>
    <property type="match status" value="1"/>
</dbReference>
<dbReference type="SMART" id="SM00093">
    <property type="entry name" value="SERPIN"/>
    <property type="match status" value="1"/>
</dbReference>
<sequence length="444" mass="48410">MERRQLLTLSSGLVAATLAGCIGEDGSDDGDSGASTPTETETPEENSDGTDTDLSLDNDQLDKLVAGTNAFAFDLHGEFVGDKPAENVFASPASAALGLAMAYAGAREDTREQMREVLRYRLDDDLVHAGFEELTEQFDERSKGGSDGEQPFELSVVNSAWGQSEFPFRDAYLDTLDSHYGSGLQEVDFREDAPAAREDINEWVATETEDRIEDLLTEGSLTALTRLVLVNAVYFTANWKHTFPTEATSEETFTALGGTEHTVQMMERDRKWSYAELDGAQAVDLPYVGGDVSMLVVLPPEGEFETYESNLDQGALDDLVGSLEPQEGTVHLPRFEFDWSVELSNSLKALGMEDAFAEQAANFDGIADTEEDLFIHEAFHKTFVAVDEAGTEAAGATGVVAGTTSAPTDPFEFRANRPFLFAIRDRPTGSLLFLGRAVDPEGWR</sequence>
<gene>
    <name evidence="4" type="ORF">ACFQQG_02835</name>
</gene>
<evidence type="ECO:0000256" key="1">
    <source>
        <dbReference type="RuleBase" id="RU000411"/>
    </source>
</evidence>
<dbReference type="Pfam" id="PF00079">
    <property type="entry name" value="Serpin"/>
    <property type="match status" value="1"/>
</dbReference>
<evidence type="ECO:0000313" key="4">
    <source>
        <dbReference type="EMBL" id="MFC7057306.1"/>
    </source>
</evidence>
<proteinExistence type="inferred from homology"/>
<dbReference type="InterPro" id="IPR023796">
    <property type="entry name" value="Serpin_dom"/>
</dbReference>
<feature type="domain" description="Serpin" evidence="3">
    <location>
        <begin position="73"/>
        <end position="440"/>
    </location>
</feature>
<dbReference type="InterPro" id="IPR036186">
    <property type="entry name" value="Serpin_sf"/>
</dbReference>
<dbReference type="PANTHER" id="PTHR11461">
    <property type="entry name" value="SERINE PROTEASE INHIBITOR, SERPIN"/>
    <property type="match status" value="1"/>
</dbReference>
<dbReference type="SUPFAM" id="SSF56574">
    <property type="entry name" value="Serpins"/>
    <property type="match status" value="1"/>
</dbReference>